<dbReference type="WBParaSite" id="SRDH1_85800.1">
    <property type="protein sequence ID" value="SRDH1_85800.1"/>
    <property type="gene ID" value="SRDH1_85800"/>
</dbReference>
<accession>A0AA85GBM0</accession>
<dbReference type="AlphaFoldDB" id="A0AA85GBM0"/>
<keyword evidence="1" id="KW-0472">Membrane</keyword>
<evidence type="ECO:0000313" key="3">
    <source>
        <dbReference type="WBParaSite" id="SRDH1_85800.1"/>
    </source>
</evidence>
<sequence length="409" mass="46652">MRYTLLFCQSITVYSIIFMISRFIKCHEICTKPELGKYRKVIFENDSYEYSHHYYYSQLIRLNQPTPVFSGKFEKVIFSQSVVPAFLIKFYDIDVDTLNVASFGLQMMYKGELVGQIDNELKIHAQSNLEISNNKELLALRQTYHKQDNGESFTFTVTSLIYPNGKIAFYYDDVSKATNGIQLQSNILGVINCGENGAILLLAKTYVPEEWIHSGTLVEHEVLGDCPKQKTINACEDAKTPDRTCIWCENSDMCTASNDKDNHDFKVDGCHVEAMSNVNDTSEATLISQRETTTDITEPDLTNELTKTNQITESYLSSSIVDASSEPTLPYHGEPTTGITEPDLTNELTKTTQTTEYQLNITERMTENKEQRNSINSLYIVIPLVVVFFVVCIVCVICLWLYRRKKYNP</sequence>
<reference evidence="2" key="1">
    <citation type="submission" date="2022-06" db="EMBL/GenBank/DDBJ databases">
        <authorList>
            <person name="Berger JAMES D."/>
            <person name="Berger JAMES D."/>
        </authorList>
    </citation>
    <scope>NUCLEOTIDE SEQUENCE [LARGE SCALE GENOMIC DNA]</scope>
</reference>
<evidence type="ECO:0000313" key="2">
    <source>
        <dbReference type="Proteomes" id="UP000050792"/>
    </source>
</evidence>
<reference evidence="3" key="2">
    <citation type="submission" date="2023-11" db="UniProtKB">
        <authorList>
            <consortium name="WormBaseParasite"/>
        </authorList>
    </citation>
    <scope>IDENTIFICATION</scope>
</reference>
<keyword evidence="2" id="KW-1185">Reference proteome</keyword>
<organism evidence="2 3">
    <name type="scientific">Schistosoma rodhaini</name>
    <dbReference type="NCBI Taxonomy" id="6188"/>
    <lineage>
        <taxon>Eukaryota</taxon>
        <taxon>Metazoa</taxon>
        <taxon>Spiralia</taxon>
        <taxon>Lophotrochozoa</taxon>
        <taxon>Platyhelminthes</taxon>
        <taxon>Trematoda</taxon>
        <taxon>Digenea</taxon>
        <taxon>Strigeidida</taxon>
        <taxon>Schistosomatoidea</taxon>
        <taxon>Schistosomatidae</taxon>
        <taxon>Schistosoma</taxon>
    </lineage>
</organism>
<keyword evidence="1" id="KW-1133">Transmembrane helix</keyword>
<feature type="transmembrane region" description="Helical" evidence="1">
    <location>
        <begin position="378"/>
        <end position="402"/>
    </location>
</feature>
<protein>
    <recommendedName>
        <fullName evidence="4">Egg protein CP391S-like protein</fullName>
    </recommendedName>
</protein>
<name>A0AA85GBM0_9TREM</name>
<evidence type="ECO:0000256" key="1">
    <source>
        <dbReference type="SAM" id="Phobius"/>
    </source>
</evidence>
<keyword evidence="1" id="KW-0812">Transmembrane</keyword>
<proteinExistence type="predicted"/>
<evidence type="ECO:0008006" key="4">
    <source>
        <dbReference type="Google" id="ProtNLM"/>
    </source>
</evidence>
<dbReference type="Proteomes" id="UP000050792">
    <property type="component" value="Unassembled WGS sequence"/>
</dbReference>